<dbReference type="Proteomes" id="UP000186917">
    <property type="component" value="Unassembled WGS sequence"/>
</dbReference>
<accession>A0A1N7QVU5</accession>
<evidence type="ECO:0000313" key="2">
    <source>
        <dbReference type="Proteomes" id="UP000186917"/>
    </source>
</evidence>
<protein>
    <submittedName>
        <fullName evidence="1">Uncharacterized protein</fullName>
    </submittedName>
</protein>
<organism evidence="1 2">
    <name type="scientific">Filimonas lacunae</name>
    <dbReference type="NCBI Taxonomy" id="477680"/>
    <lineage>
        <taxon>Bacteria</taxon>
        <taxon>Pseudomonadati</taxon>
        <taxon>Bacteroidota</taxon>
        <taxon>Chitinophagia</taxon>
        <taxon>Chitinophagales</taxon>
        <taxon>Chitinophagaceae</taxon>
        <taxon>Filimonas</taxon>
    </lineage>
</organism>
<reference evidence="2" key="1">
    <citation type="submission" date="2017-01" db="EMBL/GenBank/DDBJ databases">
        <authorList>
            <person name="Varghese N."/>
            <person name="Submissions S."/>
        </authorList>
    </citation>
    <scope>NUCLEOTIDE SEQUENCE [LARGE SCALE GENOMIC DNA]</scope>
    <source>
        <strain evidence="2">DSM 21054</strain>
    </source>
</reference>
<dbReference type="EMBL" id="FTOR01000007">
    <property type="protein sequence ID" value="SIT26914.1"/>
    <property type="molecule type" value="Genomic_DNA"/>
</dbReference>
<sequence>MGSQDTLIVIAYDFVLNFQAECPMFINCKLLTLLAAIQNEKWKKRQGYWKKSGIMIK</sequence>
<evidence type="ECO:0000313" key="1">
    <source>
        <dbReference type="EMBL" id="SIT26914.1"/>
    </source>
</evidence>
<keyword evidence="2" id="KW-1185">Reference proteome</keyword>
<name>A0A1N7QVU5_9BACT</name>
<dbReference type="AlphaFoldDB" id="A0A1N7QVU5"/>
<gene>
    <name evidence="1" type="ORF">SAMN05421788_10782</name>
</gene>
<proteinExistence type="predicted"/>